<dbReference type="PANTHER" id="PTHR43364:SF1">
    <property type="entry name" value="OXIDOREDUCTASE YDHF"/>
    <property type="match status" value="1"/>
</dbReference>
<dbReference type="SUPFAM" id="SSF56112">
    <property type="entry name" value="Protein kinase-like (PK-like)"/>
    <property type="match status" value="1"/>
</dbReference>
<dbReference type="InterPro" id="IPR036812">
    <property type="entry name" value="NAD(P)_OxRdtase_dom_sf"/>
</dbReference>
<feature type="compositionally biased region" description="Low complexity" evidence="2">
    <location>
        <begin position="102"/>
        <end position="127"/>
    </location>
</feature>
<dbReference type="GO" id="GO:0005829">
    <property type="term" value="C:cytosol"/>
    <property type="evidence" value="ECO:0007669"/>
    <property type="project" value="TreeGrafter"/>
</dbReference>
<dbReference type="InterPro" id="IPR018170">
    <property type="entry name" value="Aldo/ket_reductase_CS"/>
</dbReference>
<evidence type="ECO:0000256" key="1">
    <source>
        <dbReference type="PROSITE-ProRule" id="PRU10141"/>
    </source>
</evidence>
<dbReference type="EMBL" id="JAAAJB010000615">
    <property type="protein sequence ID" value="KAG0253009.1"/>
    <property type="molecule type" value="Genomic_DNA"/>
</dbReference>
<dbReference type="SUPFAM" id="SSF51430">
    <property type="entry name" value="NAD(P)-linked oxidoreductase"/>
    <property type="match status" value="1"/>
</dbReference>
<dbReference type="Proteomes" id="UP000807716">
    <property type="component" value="Unassembled WGS sequence"/>
</dbReference>
<dbReference type="PROSITE" id="PS50011">
    <property type="entry name" value="PROTEIN_KINASE_DOM"/>
    <property type="match status" value="1"/>
</dbReference>
<dbReference type="InterPro" id="IPR017441">
    <property type="entry name" value="Protein_kinase_ATP_BS"/>
</dbReference>
<dbReference type="InterPro" id="IPR023210">
    <property type="entry name" value="NADP_OxRdtase_dom"/>
</dbReference>
<dbReference type="PANTHER" id="PTHR43364">
    <property type="entry name" value="NADH-SPECIFIC METHYLGLYOXAL REDUCTASE-RELATED"/>
    <property type="match status" value="1"/>
</dbReference>
<keyword evidence="5" id="KW-1185">Reference proteome</keyword>
<dbReference type="PROSITE" id="PS00107">
    <property type="entry name" value="PROTEIN_KINASE_ATP"/>
    <property type="match status" value="1"/>
</dbReference>
<proteinExistence type="predicted"/>
<sequence length="511" mass="56532">MTTLSNPQAKGVITVDGIPTKDTRLILGGSLKVPPLCIGTWAWGDSTWDYKEEMVKDIEETWDTLEDLGVDFFDTAEVYGHGESELNIGRLLKRSHERRQAKSAQATTATATTTDASDDTVSASTTKAGDDDDYPKPIVATKFLPYPWRLNYPTCLLNSLKGSMERLGVDSIDYYQIHGPIHLRSIEVVGEALAEAVKQGLVKAVGVSNYSTAELERMHATLAKHGIQLAANQIEFSLLRRLPETSGHIAKCHELGVAVLSYSSLGMGRLTGKYSEANPPPGKRRFSNYPMKQLTPLLAVIERIAKEQDTTMSAVALNWVICKGALPIVGARTPDQARQNVKCLGWRLTEQQIADLDKEALIGNNSLFWQHAYLPSSPTSRLHYGNLLGAGGHGSVYGARWGCQQCAAKSFHVSSSDFHKHAIQKEIKVLQKLKHRNIIQFYRTHEQEDRIGLIMALAEKGTLTKAIKGGTMDWPTKTRIAHEIARGLEYIRQLRVMSDSKPAQISLCKTR</sequence>
<dbReference type="Gene3D" id="3.20.20.100">
    <property type="entry name" value="NADP-dependent oxidoreductase domain"/>
    <property type="match status" value="1"/>
</dbReference>
<evidence type="ECO:0000313" key="5">
    <source>
        <dbReference type="Proteomes" id="UP000807716"/>
    </source>
</evidence>
<evidence type="ECO:0000313" key="4">
    <source>
        <dbReference type="EMBL" id="KAG0253009.1"/>
    </source>
</evidence>
<dbReference type="AlphaFoldDB" id="A0A9P6TYR6"/>
<dbReference type="CDD" id="cd00180">
    <property type="entry name" value="PKc"/>
    <property type="match status" value="1"/>
</dbReference>
<feature type="region of interest" description="Disordered" evidence="2">
    <location>
        <begin position="97"/>
        <end position="131"/>
    </location>
</feature>
<evidence type="ECO:0000259" key="3">
    <source>
        <dbReference type="PROSITE" id="PS50011"/>
    </source>
</evidence>
<name>A0A9P6TYR6_9FUNG</name>
<comment type="caution">
    <text evidence="4">The sequence shown here is derived from an EMBL/GenBank/DDBJ whole genome shotgun (WGS) entry which is preliminary data.</text>
</comment>
<accession>A0A9P6TYR6</accession>
<dbReference type="InterPro" id="IPR020471">
    <property type="entry name" value="AKR"/>
</dbReference>
<gene>
    <name evidence="4" type="ORF">DFQ27_007719</name>
</gene>
<dbReference type="Pfam" id="PF00069">
    <property type="entry name" value="Pkinase"/>
    <property type="match status" value="1"/>
</dbReference>
<feature type="domain" description="Protein kinase" evidence="3">
    <location>
        <begin position="382"/>
        <end position="511"/>
    </location>
</feature>
<organism evidence="4 5">
    <name type="scientific">Actinomortierella ambigua</name>
    <dbReference type="NCBI Taxonomy" id="1343610"/>
    <lineage>
        <taxon>Eukaryota</taxon>
        <taxon>Fungi</taxon>
        <taxon>Fungi incertae sedis</taxon>
        <taxon>Mucoromycota</taxon>
        <taxon>Mortierellomycotina</taxon>
        <taxon>Mortierellomycetes</taxon>
        <taxon>Mortierellales</taxon>
        <taxon>Mortierellaceae</taxon>
        <taxon>Actinomortierella</taxon>
    </lineage>
</organism>
<reference evidence="4" key="1">
    <citation type="journal article" date="2020" name="Fungal Divers.">
        <title>Resolving the Mortierellaceae phylogeny through synthesis of multi-gene phylogenetics and phylogenomics.</title>
        <authorList>
            <person name="Vandepol N."/>
            <person name="Liber J."/>
            <person name="Desiro A."/>
            <person name="Na H."/>
            <person name="Kennedy M."/>
            <person name="Barry K."/>
            <person name="Grigoriev I.V."/>
            <person name="Miller A.N."/>
            <person name="O'Donnell K."/>
            <person name="Stajich J.E."/>
            <person name="Bonito G."/>
        </authorList>
    </citation>
    <scope>NUCLEOTIDE SEQUENCE</scope>
    <source>
        <strain evidence="4">BC1065</strain>
    </source>
</reference>
<dbReference type="PROSITE" id="PS00062">
    <property type="entry name" value="ALDOKETO_REDUCTASE_2"/>
    <property type="match status" value="1"/>
</dbReference>
<dbReference type="GO" id="GO:0004672">
    <property type="term" value="F:protein kinase activity"/>
    <property type="evidence" value="ECO:0007669"/>
    <property type="project" value="InterPro"/>
</dbReference>
<dbReference type="PRINTS" id="PR00069">
    <property type="entry name" value="ALDKETRDTASE"/>
</dbReference>
<dbReference type="InterPro" id="IPR000719">
    <property type="entry name" value="Prot_kinase_dom"/>
</dbReference>
<dbReference type="GO" id="GO:0016491">
    <property type="term" value="F:oxidoreductase activity"/>
    <property type="evidence" value="ECO:0007669"/>
    <property type="project" value="InterPro"/>
</dbReference>
<dbReference type="OrthoDB" id="37537at2759"/>
<keyword evidence="1" id="KW-0067">ATP-binding</keyword>
<dbReference type="Pfam" id="PF00248">
    <property type="entry name" value="Aldo_ket_red"/>
    <property type="match status" value="1"/>
</dbReference>
<dbReference type="InterPro" id="IPR011009">
    <property type="entry name" value="Kinase-like_dom_sf"/>
</dbReference>
<dbReference type="InterPro" id="IPR050523">
    <property type="entry name" value="AKR_Detox_Biosynth"/>
</dbReference>
<feature type="binding site" evidence="1">
    <location>
        <position position="409"/>
    </location>
    <ligand>
        <name>ATP</name>
        <dbReference type="ChEBI" id="CHEBI:30616"/>
    </ligand>
</feature>
<evidence type="ECO:0000256" key="2">
    <source>
        <dbReference type="SAM" id="MobiDB-lite"/>
    </source>
</evidence>
<dbReference type="GO" id="GO:0005524">
    <property type="term" value="F:ATP binding"/>
    <property type="evidence" value="ECO:0007669"/>
    <property type="project" value="UniProtKB-UniRule"/>
</dbReference>
<dbReference type="CDD" id="cd19093">
    <property type="entry name" value="AKR_AtPLR-like"/>
    <property type="match status" value="1"/>
</dbReference>
<keyword evidence="1" id="KW-0547">Nucleotide-binding</keyword>
<protein>
    <recommendedName>
        <fullName evidence="3">Protein kinase domain-containing protein</fullName>
    </recommendedName>
</protein>
<dbReference type="Gene3D" id="1.10.510.10">
    <property type="entry name" value="Transferase(Phosphotransferase) domain 1"/>
    <property type="match status" value="1"/>
</dbReference>